<evidence type="ECO:0000256" key="10">
    <source>
        <dbReference type="SAM" id="MobiDB-lite"/>
    </source>
</evidence>
<organism evidence="11 12">
    <name type="scientific">Nepenthes gracilis</name>
    <name type="common">Slender pitcher plant</name>
    <dbReference type="NCBI Taxonomy" id="150966"/>
    <lineage>
        <taxon>Eukaryota</taxon>
        <taxon>Viridiplantae</taxon>
        <taxon>Streptophyta</taxon>
        <taxon>Embryophyta</taxon>
        <taxon>Tracheophyta</taxon>
        <taxon>Spermatophyta</taxon>
        <taxon>Magnoliopsida</taxon>
        <taxon>eudicotyledons</taxon>
        <taxon>Gunneridae</taxon>
        <taxon>Pentapetalae</taxon>
        <taxon>Caryophyllales</taxon>
        <taxon>Nepenthaceae</taxon>
        <taxon>Nepenthes</taxon>
    </lineage>
</organism>
<evidence type="ECO:0000313" key="11">
    <source>
        <dbReference type="EMBL" id="GMH30597.1"/>
    </source>
</evidence>
<dbReference type="EMBL" id="BSYO01000038">
    <property type="protein sequence ID" value="GMH30597.1"/>
    <property type="molecule type" value="Genomic_DNA"/>
</dbReference>
<dbReference type="SUPFAM" id="SSF100950">
    <property type="entry name" value="NagB/RpiA/CoA transferase-like"/>
    <property type="match status" value="1"/>
</dbReference>
<comment type="similarity">
    <text evidence="2 9">Belongs to the eIF-2B alpha/beta/delta subunits family.</text>
</comment>
<dbReference type="InterPro" id="IPR037171">
    <property type="entry name" value="NagB/RpiA_transferase-like"/>
</dbReference>
<evidence type="ECO:0000256" key="3">
    <source>
        <dbReference type="ARBA" id="ARBA00022490"/>
    </source>
</evidence>
<feature type="region of interest" description="Disordered" evidence="10">
    <location>
        <begin position="21"/>
        <end position="98"/>
    </location>
</feature>
<evidence type="ECO:0000256" key="5">
    <source>
        <dbReference type="ARBA" id="ARBA00022917"/>
    </source>
</evidence>
<keyword evidence="4" id="KW-0396">Initiation factor</keyword>
<keyword evidence="5" id="KW-0648">Protein biosynthesis</keyword>
<proteinExistence type="inferred from homology"/>
<dbReference type="PANTHER" id="PTHR10233">
    <property type="entry name" value="TRANSLATION INITIATION FACTOR EIF-2B"/>
    <property type="match status" value="1"/>
</dbReference>
<evidence type="ECO:0000313" key="12">
    <source>
        <dbReference type="Proteomes" id="UP001279734"/>
    </source>
</evidence>
<comment type="subunit">
    <text evidence="8">Component of the translation initiation factor 2B (eIF2B) complex which is a heterodecamer of two sets of five different subunits: alpha, beta, gamma, delta and epsilon. Subunits alpha, beta and delta comprise a regulatory subcomplex and subunits epsilon and gamma comprise a catalytic subcomplex. Within the complex, the hexameric regulatory complex resides at the center, with the two heterodimeric catalytic subcomplexes bound on opposite sides.</text>
</comment>
<feature type="compositionally biased region" description="Basic and acidic residues" evidence="10">
    <location>
        <begin position="194"/>
        <end position="216"/>
    </location>
</feature>
<name>A0AAD3Y5P0_NEPGR</name>
<dbReference type="AlphaFoldDB" id="A0AAD3Y5P0"/>
<dbReference type="Gene3D" id="3.40.50.10470">
    <property type="entry name" value="Translation initiation factor eif-2b, domain 2"/>
    <property type="match status" value="1"/>
</dbReference>
<dbReference type="InterPro" id="IPR042529">
    <property type="entry name" value="IF_2B-like_C"/>
</dbReference>
<dbReference type="Pfam" id="PF01008">
    <property type="entry name" value="IF-2B"/>
    <property type="match status" value="1"/>
</dbReference>
<accession>A0AAD3Y5P0</accession>
<feature type="region of interest" description="Disordered" evidence="10">
    <location>
        <begin position="193"/>
        <end position="297"/>
    </location>
</feature>
<reference evidence="11" key="1">
    <citation type="submission" date="2023-05" db="EMBL/GenBank/DDBJ databases">
        <title>Nepenthes gracilis genome sequencing.</title>
        <authorList>
            <person name="Fukushima K."/>
        </authorList>
    </citation>
    <scope>NUCLEOTIDE SEQUENCE</scope>
    <source>
        <strain evidence="11">SING2019-196</strain>
    </source>
</reference>
<dbReference type="InterPro" id="IPR000649">
    <property type="entry name" value="IF-2B-related"/>
</dbReference>
<evidence type="ECO:0000256" key="4">
    <source>
        <dbReference type="ARBA" id="ARBA00022540"/>
    </source>
</evidence>
<keyword evidence="12" id="KW-1185">Reference proteome</keyword>
<comment type="caution">
    <text evidence="11">The sequence shown here is derived from an EMBL/GenBank/DDBJ whole genome shotgun (WGS) entry which is preliminary data.</text>
</comment>
<sequence>MEPRRPGRTVIDPKVRQVGFFAPAAAPERTQSTPIEPSSSPPVSDMSPSGNSLSPVMIPPPRHASDTHILLAGNSRPVPHFPPVPSSPLRRSTDAVPVVGSYNPSDAFKLDVASEFPDDSSEVTASPGLVRRSGSGKFASSLPSGGGYDLMVGKMNNMAAAATTGASSLTTVSVVSNLAPGVSEKAGGTLVELQNDHPENAKPLKEKTSKAERRALQESQRAAKAAAKAESSKGPVVSGAVASGNAKQAKPAKPSTHNKDSASVATVEKKGGDRQSEKDRKKDVPHPRLQFDDKSRVEKAKKRAIVKQTEAMNRVELFRHLPQYEHGTQLPVLESKFFQLDPMHPAVYKVGLRYLTGDISGGNARCIAMLQAFQEAIKDYSTPPEKTLIRDLTAKISSYVSFLIECRPLSISMGNAIRFLKSRIANLPLNLSESEAKALLQSDIDRFINEKILLADKVIVKHAVTKIRDGDILLTYGSSSAVEMIFLHAHELGKHFRVVVVDSRPKLEGQLLLRRLVAKGLSCTYTHINAVSYIMHEVTRVFLGAASVLSNGTVYSRVGTACVAMVAHAFRVPVLVCCEAYKFHERVQLDSICFNELGDPDTIAKVPGRMEINYLNNWTHSENLQLLNLIYDATPSDYISMIITDFGMVPPTSVPVIVREYRREQLWL</sequence>
<evidence type="ECO:0000256" key="8">
    <source>
        <dbReference type="ARBA" id="ARBA00046432"/>
    </source>
</evidence>
<keyword evidence="3" id="KW-0963">Cytoplasm</keyword>
<evidence type="ECO:0000256" key="2">
    <source>
        <dbReference type="ARBA" id="ARBA00007251"/>
    </source>
</evidence>
<protein>
    <recommendedName>
        <fullName evidence="6">Translation initiation factor eIF2B subunit delta</fullName>
    </recommendedName>
    <alternativeName>
        <fullName evidence="7">eIF2B GDP-GTP exchange factor subunit delta</fullName>
    </alternativeName>
</protein>
<dbReference type="GO" id="GO:0005829">
    <property type="term" value="C:cytosol"/>
    <property type="evidence" value="ECO:0007669"/>
    <property type="project" value="UniProtKB-SubCell"/>
</dbReference>
<comment type="subcellular location">
    <subcellularLocation>
        <location evidence="1">Cytoplasm</location>
        <location evidence="1">Cytosol</location>
    </subcellularLocation>
</comment>
<gene>
    <name evidence="11" type="ORF">Nepgr_032440</name>
</gene>
<evidence type="ECO:0000256" key="7">
    <source>
        <dbReference type="ARBA" id="ARBA00044356"/>
    </source>
</evidence>
<evidence type="ECO:0000256" key="1">
    <source>
        <dbReference type="ARBA" id="ARBA00004514"/>
    </source>
</evidence>
<feature type="region of interest" description="Disordered" evidence="10">
    <location>
        <begin position="118"/>
        <end position="143"/>
    </location>
</feature>
<feature type="compositionally biased region" description="Low complexity" evidence="10">
    <location>
        <begin position="37"/>
        <end position="49"/>
    </location>
</feature>
<dbReference type="GO" id="GO:0003743">
    <property type="term" value="F:translation initiation factor activity"/>
    <property type="evidence" value="ECO:0007669"/>
    <property type="project" value="UniProtKB-KW"/>
</dbReference>
<evidence type="ECO:0000256" key="6">
    <source>
        <dbReference type="ARBA" id="ARBA00044147"/>
    </source>
</evidence>
<dbReference type="Proteomes" id="UP001279734">
    <property type="component" value="Unassembled WGS sequence"/>
</dbReference>
<feature type="compositionally biased region" description="Basic and acidic residues" evidence="10">
    <location>
        <begin position="267"/>
        <end position="297"/>
    </location>
</feature>
<dbReference type="PANTHER" id="PTHR10233:SF14">
    <property type="entry name" value="TRANSLATION INITIATION FACTOR EIF-2B SUBUNIT DELTA"/>
    <property type="match status" value="1"/>
</dbReference>
<evidence type="ECO:0000256" key="9">
    <source>
        <dbReference type="RuleBase" id="RU003814"/>
    </source>
</evidence>